<reference evidence="7 8" key="1">
    <citation type="submission" date="2017-01" db="EMBL/GenBank/DDBJ databases">
        <authorList>
            <consortium name="Urmite Genomes"/>
        </authorList>
    </citation>
    <scope>NUCLEOTIDE SEQUENCE [LARGE SCALE GENOMIC DNA]</scope>
    <source>
        <strain evidence="7 8">AB215</strain>
    </source>
</reference>
<evidence type="ECO:0000256" key="5">
    <source>
        <dbReference type="ARBA" id="ARBA00024179"/>
    </source>
</evidence>
<dbReference type="AlphaFoldDB" id="A0A2U3P405"/>
<dbReference type="SUPFAM" id="SSF56784">
    <property type="entry name" value="HAD-like"/>
    <property type="match status" value="2"/>
</dbReference>
<dbReference type="InterPro" id="IPR036412">
    <property type="entry name" value="HAD-like_sf"/>
</dbReference>
<dbReference type="Proteomes" id="UP000240424">
    <property type="component" value="Unassembled WGS sequence"/>
</dbReference>
<comment type="similarity">
    <text evidence="3 6">Belongs to the trehalose phosphatase family.</text>
</comment>
<evidence type="ECO:0000256" key="2">
    <source>
        <dbReference type="ARBA" id="ARBA00005199"/>
    </source>
</evidence>
<keyword evidence="4 6" id="KW-0378">Hydrolase</keyword>
<dbReference type="STRING" id="1841861.GCA_900157365_04871"/>
<dbReference type="UniPathway" id="UPA00299"/>
<accession>A0A2U3P405</accession>
<evidence type="ECO:0000313" key="7">
    <source>
        <dbReference type="EMBL" id="SPM38491.1"/>
    </source>
</evidence>
<dbReference type="GO" id="GO:0005992">
    <property type="term" value="P:trehalose biosynthetic process"/>
    <property type="evidence" value="ECO:0007669"/>
    <property type="project" value="UniProtKB-UniPathway"/>
</dbReference>
<dbReference type="InterPro" id="IPR006379">
    <property type="entry name" value="HAD-SF_hydro_IIB"/>
</dbReference>
<organism evidence="7 8">
    <name type="scientific">Mycobacterium numidiamassiliense</name>
    <dbReference type="NCBI Taxonomy" id="1841861"/>
    <lineage>
        <taxon>Bacteria</taxon>
        <taxon>Bacillati</taxon>
        <taxon>Actinomycetota</taxon>
        <taxon>Actinomycetes</taxon>
        <taxon>Mycobacteriales</taxon>
        <taxon>Mycobacteriaceae</taxon>
        <taxon>Mycobacterium</taxon>
    </lineage>
</organism>
<proteinExistence type="inferred from homology"/>
<evidence type="ECO:0000313" key="8">
    <source>
        <dbReference type="Proteomes" id="UP000240424"/>
    </source>
</evidence>
<dbReference type="InterPro" id="IPR023214">
    <property type="entry name" value="HAD_sf"/>
</dbReference>
<comment type="pathway">
    <text evidence="2 6">Glycan biosynthesis; trehalose biosynthesis.</text>
</comment>
<dbReference type="InterPro" id="IPR003337">
    <property type="entry name" value="Trehalose_PPase"/>
</dbReference>
<keyword evidence="8" id="KW-1185">Reference proteome</keyword>
<dbReference type="Gene3D" id="3.30.70.1020">
    <property type="entry name" value="Trehalose-6-phosphate phosphatase related protein, domain 2"/>
    <property type="match status" value="1"/>
</dbReference>
<dbReference type="NCBIfam" id="TIGR01484">
    <property type="entry name" value="HAD-SF-IIB"/>
    <property type="match status" value="1"/>
</dbReference>
<dbReference type="NCBIfam" id="TIGR00685">
    <property type="entry name" value="T6PP"/>
    <property type="match status" value="1"/>
</dbReference>
<keyword evidence="6" id="KW-0479">Metal-binding</keyword>
<comment type="cofactor">
    <cofactor evidence="6">
        <name>Mg(2+)</name>
        <dbReference type="ChEBI" id="CHEBI:18420"/>
    </cofactor>
</comment>
<dbReference type="PANTHER" id="PTHR43768:SF3">
    <property type="entry name" value="TREHALOSE 6-PHOSPHATE PHOSPHATASE"/>
    <property type="match status" value="1"/>
</dbReference>
<dbReference type="Pfam" id="PF02358">
    <property type="entry name" value="Trehalose_PPase"/>
    <property type="match status" value="1"/>
</dbReference>
<dbReference type="CDD" id="cd01627">
    <property type="entry name" value="HAD_TPP"/>
    <property type="match status" value="1"/>
</dbReference>
<feature type="non-terminal residue" evidence="7">
    <location>
        <position position="1"/>
    </location>
</feature>
<sequence length="388" mass="40891">VVGNPDTVDPRRHDAVLLEHADSAQPLIARLQQAGVLVGVVASSGNRQDLIEAADALGTRAGRSVVIATDAAGVTAAREAGFALVIGVDSTGRGDELRRLGADAVVADPGEVTVRTGDRRMSQLPDALRALDDGLPAGRPAVFFDFDGTLSDIVNDPGSARLVAGADEALRQLAAQCPVAVLSGRDLADVSKRVGLPGIWYAGSHGFELTAPDGTHHQNDAAAAAIPVLEQAAAQLREQLGSIPGVVVEHKRFGVAVHYRNAARNRVGDVAAAVRAAGQRDALRVTTGREVIELRPDIDWDKGKTLHWVIDHLQQAKAESLVPIYLGDDITDEDAFDAVREGDLAGIPILVRHNDDGDRATAAQFALESPARAAEFTDRLARRLAQAL</sequence>
<dbReference type="Gene3D" id="3.40.50.1000">
    <property type="entry name" value="HAD superfamily/HAD-like"/>
    <property type="match status" value="2"/>
</dbReference>
<comment type="function">
    <text evidence="5 6">Removes the phosphate from trehalose 6-phosphate to produce free trehalose.</text>
</comment>
<dbReference type="EMBL" id="FUEZ01000003">
    <property type="protein sequence ID" value="SPM38491.1"/>
    <property type="molecule type" value="Genomic_DNA"/>
</dbReference>
<evidence type="ECO:0000256" key="6">
    <source>
        <dbReference type="RuleBase" id="RU361117"/>
    </source>
</evidence>
<name>A0A2U3P405_9MYCO</name>
<dbReference type="EC" id="3.1.3.12" evidence="6"/>
<dbReference type="GO" id="GO:0004805">
    <property type="term" value="F:trehalose-phosphatase activity"/>
    <property type="evidence" value="ECO:0007669"/>
    <property type="project" value="UniProtKB-EC"/>
</dbReference>
<protein>
    <recommendedName>
        <fullName evidence="6">Trehalose 6-phosphate phosphatase</fullName>
        <ecNumber evidence="6">3.1.3.12</ecNumber>
    </recommendedName>
</protein>
<dbReference type="PANTHER" id="PTHR43768">
    <property type="entry name" value="TREHALOSE 6-PHOSPHATE PHOSPHATASE"/>
    <property type="match status" value="1"/>
</dbReference>
<dbReference type="GO" id="GO:0046872">
    <property type="term" value="F:metal ion binding"/>
    <property type="evidence" value="ECO:0007669"/>
    <property type="project" value="UniProtKB-KW"/>
</dbReference>
<comment type="catalytic activity">
    <reaction evidence="1 6">
        <text>alpha,alpha-trehalose 6-phosphate + H2O = alpha,alpha-trehalose + phosphate</text>
        <dbReference type="Rhea" id="RHEA:23420"/>
        <dbReference type="ChEBI" id="CHEBI:15377"/>
        <dbReference type="ChEBI" id="CHEBI:16551"/>
        <dbReference type="ChEBI" id="CHEBI:43474"/>
        <dbReference type="ChEBI" id="CHEBI:58429"/>
        <dbReference type="EC" id="3.1.3.12"/>
    </reaction>
</comment>
<gene>
    <name evidence="7" type="ORF">MNAB215_668</name>
</gene>
<evidence type="ECO:0000256" key="1">
    <source>
        <dbReference type="ARBA" id="ARBA00000500"/>
    </source>
</evidence>
<evidence type="ECO:0000256" key="4">
    <source>
        <dbReference type="ARBA" id="ARBA00022801"/>
    </source>
</evidence>
<keyword evidence="6" id="KW-0460">Magnesium</keyword>
<evidence type="ECO:0000256" key="3">
    <source>
        <dbReference type="ARBA" id="ARBA00008770"/>
    </source>
</evidence>
<dbReference type="FunFam" id="3.30.70.1020:FF:000007">
    <property type="entry name" value="Trehalose 6-phosphate phosphatase"/>
    <property type="match status" value="1"/>
</dbReference>
<dbReference type="InterPro" id="IPR044651">
    <property type="entry name" value="OTSB-like"/>
</dbReference>